<name>A0AAV8GUC0_9POAL</name>
<dbReference type="AlphaFoldDB" id="A0AAV8GUC0"/>
<dbReference type="InterPro" id="IPR055411">
    <property type="entry name" value="LRR_FXL15/At3g58940/PEG3-like"/>
</dbReference>
<dbReference type="Pfam" id="PF24758">
    <property type="entry name" value="LRR_At5g56370"/>
    <property type="match status" value="1"/>
</dbReference>
<comment type="caution">
    <text evidence="2">The sequence shown here is derived from an EMBL/GenBank/DDBJ whole genome shotgun (WGS) entry which is preliminary data.</text>
</comment>
<dbReference type="InterPro" id="IPR001810">
    <property type="entry name" value="F-box_dom"/>
</dbReference>
<dbReference type="EMBL" id="JAMFTS010000001">
    <property type="protein sequence ID" value="KAJ4807471.1"/>
    <property type="molecule type" value="Genomic_DNA"/>
</dbReference>
<keyword evidence="3" id="KW-1185">Reference proteome</keyword>
<accession>A0AAV8GUC0</accession>
<dbReference type="PANTHER" id="PTHR31900">
    <property type="entry name" value="F-BOX/RNI SUPERFAMILY PROTEIN-RELATED"/>
    <property type="match status" value="1"/>
</dbReference>
<gene>
    <name evidence="2" type="ORF">LUZ62_020037</name>
</gene>
<dbReference type="SUPFAM" id="SSF81383">
    <property type="entry name" value="F-box domain"/>
    <property type="match status" value="1"/>
</dbReference>
<evidence type="ECO:0000313" key="3">
    <source>
        <dbReference type="Proteomes" id="UP001140206"/>
    </source>
</evidence>
<dbReference type="InterPro" id="IPR050232">
    <property type="entry name" value="FBL13/AtMIF1-like"/>
</dbReference>
<dbReference type="SUPFAM" id="SSF52047">
    <property type="entry name" value="RNI-like"/>
    <property type="match status" value="1"/>
</dbReference>
<dbReference type="PANTHER" id="PTHR31900:SF32">
    <property type="entry name" value="F-BOX_RNI_FBD-LIKE DOMAIN PROTEIN"/>
    <property type="match status" value="1"/>
</dbReference>
<sequence>MASTSSSTAIAMNLETVFQDRGSPKKKANHISLSYLPDELIITILSLLPTRTATRTSVLCRRFQHLWEASPSLQFNSKDFTLSKIDQFVAMIDHALICRSPSQPLQSLRLELSRYQKIHKDDSFLCSLLVQAHSLGLRHLTIENLWYVVHFLPTIFSIDSLESLSLPIIIPYRFDGFPSGFGLTCLRSLSLRLYQIDSAKLHQLLSELCSLEDLYLHIKSMDRFILSSLSSQTIRKLHLTIGTGNPEFKTLRLFLPSLELFHLENLGFLHIHGEVPLLKRALISLYEVHAEDVNAVTKMLNCISHVEELSLHVTEYWGEKNPIPSFISLKPGNNMPIFPNLKHLGVGRCFHEHDMEAVIMMLHKCPVLESVMLVREVPNFHHTEIGMKAKDWESKLPLNDDGNCSYAYCTNLHLGENRKELVELLRNRSASKGVFGLLEERRRRRKKKKKKNYKQSKLFTKLHTSQYFFPLLSFFPSSHTNPNAP</sequence>
<proteinExistence type="predicted"/>
<protein>
    <submittedName>
        <fullName evidence="2">F-box family protein</fullName>
    </submittedName>
</protein>
<reference evidence="2" key="1">
    <citation type="submission" date="2022-08" db="EMBL/GenBank/DDBJ databases">
        <authorList>
            <person name="Marques A."/>
        </authorList>
    </citation>
    <scope>NUCLEOTIDE SEQUENCE</scope>
    <source>
        <strain evidence="2">RhyPub2mFocal</strain>
        <tissue evidence="2">Leaves</tissue>
    </source>
</reference>
<evidence type="ECO:0000313" key="2">
    <source>
        <dbReference type="EMBL" id="KAJ4807471.1"/>
    </source>
</evidence>
<evidence type="ECO:0000259" key="1">
    <source>
        <dbReference type="PROSITE" id="PS50181"/>
    </source>
</evidence>
<dbReference type="Proteomes" id="UP001140206">
    <property type="component" value="Chromosome 1"/>
</dbReference>
<dbReference type="CDD" id="cd22160">
    <property type="entry name" value="F-box_AtFBL13-like"/>
    <property type="match status" value="1"/>
</dbReference>
<dbReference type="Pfam" id="PF00646">
    <property type="entry name" value="F-box"/>
    <property type="match status" value="1"/>
</dbReference>
<dbReference type="Gene3D" id="1.20.1280.50">
    <property type="match status" value="1"/>
</dbReference>
<dbReference type="InterPro" id="IPR053781">
    <property type="entry name" value="F-box_AtFBL13-like"/>
</dbReference>
<dbReference type="PROSITE" id="PS50181">
    <property type="entry name" value="FBOX"/>
    <property type="match status" value="1"/>
</dbReference>
<dbReference type="InterPro" id="IPR036047">
    <property type="entry name" value="F-box-like_dom_sf"/>
</dbReference>
<organism evidence="2 3">
    <name type="scientific">Rhynchospora pubera</name>
    <dbReference type="NCBI Taxonomy" id="906938"/>
    <lineage>
        <taxon>Eukaryota</taxon>
        <taxon>Viridiplantae</taxon>
        <taxon>Streptophyta</taxon>
        <taxon>Embryophyta</taxon>
        <taxon>Tracheophyta</taxon>
        <taxon>Spermatophyta</taxon>
        <taxon>Magnoliopsida</taxon>
        <taxon>Liliopsida</taxon>
        <taxon>Poales</taxon>
        <taxon>Cyperaceae</taxon>
        <taxon>Cyperoideae</taxon>
        <taxon>Rhynchosporeae</taxon>
        <taxon>Rhynchospora</taxon>
    </lineage>
</organism>
<feature type="domain" description="F-box" evidence="1">
    <location>
        <begin position="30"/>
        <end position="78"/>
    </location>
</feature>